<feature type="transmembrane region" description="Helical" evidence="8">
    <location>
        <begin position="34"/>
        <end position="52"/>
    </location>
</feature>
<comment type="caution">
    <text evidence="10">The sequence shown here is derived from an EMBL/GenBank/DDBJ whole genome shotgun (WGS) entry which is preliminary data.</text>
</comment>
<protein>
    <recommendedName>
        <fullName evidence="9">Sodium/calcium exchanger membrane region domain-containing protein</fullName>
    </recommendedName>
</protein>
<dbReference type="AlphaFoldDB" id="A0A443SCS7"/>
<name>A0A443SCS7_9ACAR</name>
<accession>A0A443SCS7</accession>
<organism evidence="10 11">
    <name type="scientific">Leptotrombidium deliense</name>
    <dbReference type="NCBI Taxonomy" id="299467"/>
    <lineage>
        <taxon>Eukaryota</taxon>
        <taxon>Metazoa</taxon>
        <taxon>Ecdysozoa</taxon>
        <taxon>Arthropoda</taxon>
        <taxon>Chelicerata</taxon>
        <taxon>Arachnida</taxon>
        <taxon>Acari</taxon>
        <taxon>Acariformes</taxon>
        <taxon>Trombidiformes</taxon>
        <taxon>Prostigmata</taxon>
        <taxon>Anystina</taxon>
        <taxon>Parasitengona</taxon>
        <taxon>Trombiculoidea</taxon>
        <taxon>Trombiculidae</taxon>
        <taxon>Leptotrombidium</taxon>
    </lineage>
</organism>
<dbReference type="GO" id="GO:0008273">
    <property type="term" value="F:calcium, potassium:sodium antiporter activity"/>
    <property type="evidence" value="ECO:0007669"/>
    <property type="project" value="TreeGrafter"/>
</dbReference>
<dbReference type="GO" id="GO:0005886">
    <property type="term" value="C:plasma membrane"/>
    <property type="evidence" value="ECO:0007669"/>
    <property type="project" value="TreeGrafter"/>
</dbReference>
<keyword evidence="3" id="KW-0050">Antiport</keyword>
<evidence type="ECO:0000256" key="5">
    <source>
        <dbReference type="ARBA" id="ARBA00022692"/>
    </source>
</evidence>
<evidence type="ECO:0000313" key="11">
    <source>
        <dbReference type="Proteomes" id="UP000288716"/>
    </source>
</evidence>
<proteinExistence type="inferred from homology"/>
<dbReference type="Proteomes" id="UP000288716">
    <property type="component" value="Unassembled WGS sequence"/>
</dbReference>
<evidence type="ECO:0000256" key="8">
    <source>
        <dbReference type="SAM" id="Phobius"/>
    </source>
</evidence>
<dbReference type="Pfam" id="PF01699">
    <property type="entry name" value="Na_Ca_ex"/>
    <property type="match status" value="1"/>
</dbReference>
<feature type="non-terminal residue" evidence="10">
    <location>
        <position position="179"/>
    </location>
</feature>
<dbReference type="STRING" id="299467.A0A443SCS7"/>
<reference evidence="10 11" key="1">
    <citation type="journal article" date="2018" name="Gigascience">
        <title>Genomes of trombidid mites reveal novel predicted allergens and laterally-transferred genes associated with secondary metabolism.</title>
        <authorList>
            <person name="Dong X."/>
            <person name="Chaisiri K."/>
            <person name="Xia D."/>
            <person name="Armstrong S.D."/>
            <person name="Fang Y."/>
            <person name="Donnelly M.J."/>
            <person name="Kadowaki T."/>
            <person name="McGarry J.W."/>
            <person name="Darby A.C."/>
            <person name="Makepeace B.L."/>
        </authorList>
    </citation>
    <scope>NUCLEOTIDE SEQUENCE [LARGE SCALE GENOMIC DNA]</scope>
    <source>
        <strain evidence="10">UoL-UT</strain>
    </source>
</reference>
<evidence type="ECO:0000313" key="10">
    <source>
        <dbReference type="EMBL" id="RWS25235.1"/>
    </source>
</evidence>
<comment type="subcellular location">
    <subcellularLocation>
        <location evidence="1">Membrane</location>
        <topology evidence="1">Multi-pass membrane protein</topology>
    </subcellularLocation>
</comment>
<keyword evidence="4" id="KW-0406">Ion transport</keyword>
<evidence type="ECO:0000256" key="1">
    <source>
        <dbReference type="ARBA" id="ARBA00004141"/>
    </source>
</evidence>
<keyword evidence="6 8" id="KW-1133">Transmembrane helix</keyword>
<sequence>MLSMFRFRMSFQSVNKHPNYKCLLPRRRSRFKKAIFAVLILSTGFALLLLFGNDVVLSKSDSKKTDAYVSIRHLLSTQKNETKNSNFPRDLFSLEQKRQGAVVLHIAGMIYMFVALAIVCDEFFVPALEVITERLRISEDVAGATFMAAGGSAPELFTSVIGVFISKDDVGVGTIVGSA</sequence>
<evidence type="ECO:0000256" key="7">
    <source>
        <dbReference type="ARBA" id="ARBA00023136"/>
    </source>
</evidence>
<dbReference type="InterPro" id="IPR044880">
    <property type="entry name" value="NCX_ion-bd_dom_sf"/>
</dbReference>
<evidence type="ECO:0000256" key="3">
    <source>
        <dbReference type="ARBA" id="ARBA00022449"/>
    </source>
</evidence>
<dbReference type="InterPro" id="IPR004481">
    <property type="entry name" value="K/Na/Ca-exchanger"/>
</dbReference>
<keyword evidence="4" id="KW-0106">Calcium</keyword>
<dbReference type="PANTHER" id="PTHR10846:SF72">
    <property type="entry name" value="SODIUM_POTASSIUM_CALCIUM EXCHANGER NCKX30C"/>
    <property type="match status" value="1"/>
</dbReference>
<dbReference type="VEuPathDB" id="VectorBase:LDEU006805"/>
<dbReference type="EMBL" id="NCKV01003928">
    <property type="protein sequence ID" value="RWS25235.1"/>
    <property type="molecule type" value="Genomic_DNA"/>
</dbReference>
<dbReference type="InterPro" id="IPR004837">
    <property type="entry name" value="NaCa_Exmemb"/>
</dbReference>
<keyword evidence="4" id="KW-0813">Transport</keyword>
<keyword evidence="11" id="KW-1185">Reference proteome</keyword>
<keyword evidence="5 8" id="KW-0812">Transmembrane</keyword>
<evidence type="ECO:0000259" key="9">
    <source>
        <dbReference type="Pfam" id="PF01699"/>
    </source>
</evidence>
<evidence type="ECO:0000256" key="2">
    <source>
        <dbReference type="ARBA" id="ARBA00005364"/>
    </source>
</evidence>
<comment type="similarity">
    <text evidence="2">Belongs to the Ca(2+):cation antiporter (CaCA) (TC 2.A.19) family. SLC24A subfamily.</text>
</comment>
<dbReference type="GO" id="GO:0005262">
    <property type="term" value="F:calcium channel activity"/>
    <property type="evidence" value="ECO:0007669"/>
    <property type="project" value="TreeGrafter"/>
</dbReference>
<dbReference type="PANTHER" id="PTHR10846">
    <property type="entry name" value="SODIUM/POTASSIUM/CALCIUM EXCHANGER"/>
    <property type="match status" value="1"/>
</dbReference>
<dbReference type="OrthoDB" id="2127281at2759"/>
<evidence type="ECO:0000256" key="4">
    <source>
        <dbReference type="ARBA" id="ARBA00022568"/>
    </source>
</evidence>
<dbReference type="GO" id="GO:0006874">
    <property type="term" value="P:intracellular calcium ion homeostasis"/>
    <property type="evidence" value="ECO:0007669"/>
    <property type="project" value="TreeGrafter"/>
</dbReference>
<feature type="domain" description="Sodium/calcium exchanger membrane region" evidence="9">
    <location>
        <begin position="106"/>
        <end position="179"/>
    </location>
</feature>
<feature type="transmembrane region" description="Helical" evidence="8">
    <location>
        <begin position="102"/>
        <end position="125"/>
    </location>
</feature>
<gene>
    <name evidence="10" type="ORF">B4U80_01623</name>
</gene>
<keyword evidence="4" id="KW-0109">Calcium transport</keyword>
<evidence type="ECO:0000256" key="6">
    <source>
        <dbReference type="ARBA" id="ARBA00022989"/>
    </source>
</evidence>
<keyword evidence="7 8" id="KW-0472">Membrane</keyword>
<dbReference type="Gene3D" id="1.20.1420.30">
    <property type="entry name" value="NCX, central ion-binding region"/>
    <property type="match status" value="1"/>
</dbReference>